<dbReference type="PANTHER" id="PTHR23402">
    <property type="entry name" value="PROTEASE FAMILY C15 PYROGLUTAMYL-PEPTIDASE I-RELATED"/>
    <property type="match status" value="1"/>
</dbReference>
<dbReference type="EMBL" id="VNHO01000029">
    <property type="protein sequence ID" value="TYP49795.1"/>
    <property type="molecule type" value="Genomic_DNA"/>
</dbReference>
<comment type="subunit">
    <text evidence="9">Homotetramer.</text>
</comment>
<dbReference type="PANTHER" id="PTHR23402:SF1">
    <property type="entry name" value="PYROGLUTAMYL-PEPTIDASE I"/>
    <property type="match status" value="1"/>
</dbReference>
<evidence type="ECO:0000256" key="4">
    <source>
        <dbReference type="ARBA" id="ARBA00006641"/>
    </source>
</evidence>
<keyword evidence="6 9" id="KW-0645">Protease</keyword>
<comment type="function">
    <text evidence="2 9">Removes 5-oxoproline from various penultimate amino acid residues except L-proline.</text>
</comment>
<comment type="similarity">
    <text evidence="4 9">Belongs to the peptidase C15 family.</text>
</comment>
<evidence type="ECO:0000256" key="8">
    <source>
        <dbReference type="ARBA" id="ARBA00022807"/>
    </source>
</evidence>
<feature type="active site" evidence="9">
    <location>
        <position position="165"/>
    </location>
</feature>
<dbReference type="FunFam" id="3.40.630.20:FF:000001">
    <property type="entry name" value="Pyrrolidone-carboxylate peptidase"/>
    <property type="match status" value="1"/>
</dbReference>
<dbReference type="PROSITE" id="PS01333">
    <property type="entry name" value="PYRASE_GLU"/>
    <property type="match status" value="1"/>
</dbReference>
<sequence>MKVLVTGFEPFGGEKVNPALEAVKLLPKEIKGARVVVRELPTVFGKSLDVLFNEMEKEKPDVVICVGQAGGRYAVSVERVAINVDDARIPDNEGNQPVDQPIFPDGENAYFSTLPIKRIVEAIKKEGIPAEVSNTAGTYVCNHVMYGLLYYASRKRPDIKAGFIHVPYLFEQVVDKKNTPAMGLNEIVKALTVAIEQSII</sequence>
<dbReference type="NCBIfam" id="NF009676">
    <property type="entry name" value="PRK13197.1"/>
    <property type="match status" value="1"/>
</dbReference>
<dbReference type="PIRSF" id="PIRSF015592">
    <property type="entry name" value="Prld-crbxl_pptds"/>
    <property type="match status" value="1"/>
</dbReference>
<feature type="active site" evidence="9 10">
    <location>
        <position position="78"/>
    </location>
</feature>
<evidence type="ECO:0000256" key="5">
    <source>
        <dbReference type="ARBA" id="ARBA00022490"/>
    </source>
</evidence>
<evidence type="ECO:0000256" key="1">
    <source>
        <dbReference type="ARBA" id="ARBA00001770"/>
    </source>
</evidence>
<dbReference type="GO" id="GO:0005829">
    <property type="term" value="C:cytosol"/>
    <property type="evidence" value="ECO:0007669"/>
    <property type="project" value="InterPro"/>
</dbReference>
<dbReference type="InterPro" id="IPR033694">
    <property type="entry name" value="PGPEP1_Cys_AS"/>
</dbReference>
<protein>
    <recommendedName>
        <fullName evidence="9">Pyrrolidone-carboxylate peptidase</fullName>
        <ecNumber evidence="9">3.4.19.3</ecNumber>
    </recommendedName>
    <alternativeName>
        <fullName evidence="9">5-oxoprolyl-peptidase</fullName>
    </alternativeName>
    <alternativeName>
        <fullName evidence="9">Pyroglutamyl-peptidase I</fullName>
        <shortName evidence="9">PGP-I</shortName>
        <shortName evidence="9">Pyrase</shortName>
    </alternativeName>
</protein>
<dbReference type="Proteomes" id="UP000322294">
    <property type="component" value="Unassembled WGS sequence"/>
</dbReference>
<dbReference type="GO" id="GO:0016920">
    <property type="term" value="F:pyroglutamyl-peptidase activity"/>
    <property type="evidence" value="ECO:0007669"/>
    <property type="project" value="UniProtKB-UniRule"/>
</dbReference>
<dbReference type="GO" id="GO:0006508">
    <property type="term" value="P:proteolysis"/>
    <property type="evidence" value="ECO:0007669"/>
    <property type="project" value="UniProtKB-KW"/>
</dbReference>
<dbReference type="InterPro" id="IPR033693">
    <property type="entry name" value="PGPEP1_Glu_AS"/>
</dbReference>
<proteinExistence type="inferred from homology"/>
<dbReference type="OrthoDB" id="9779738at2"/>
<evidence type="ECO:0000256" key="6">
    <source>
        <dbReference type="ARBA" id="ARBA00022670"/>
    </source>
</evidence>
<gene>
    <name evidence="9" type="primary">pcp</name>
    <name evidence="12" type="ORF">LZ11_02120</name>
</gene>
<reference evidence="12 13" key="1">
    <citation type="submission" date="2019-07" db="EMBL/GenBank/DDBJ databases">
        <title>Genomic Encyclopedia of Type Strains, Phase I: the one thousand microbial genomes (KMG-I) project.</title>
        <authorList>
            <person name="Kyrpides N."/>
        </authorList>
    </citation>
    <scope>NUCLEOTIDE SEQUENCE [LARGE SCALE GENOMIC DNA]</scope>
    <source>
        <strain evidence="12 13">DSM 16647</strain>
    </source>
</reference>
<dbReference type="PROSITE" id="PS01334">
    <property type="entry name" value="PYRASE_CYS"/>
    <property type="match status" value="1"/>
</dbReference>
<accession>A0A5S5AHX7</accession>
<evidence type="ECO:0000256" key="11">
    <source>
        <dbReference type="PROSITE-ProRule" id="PRU10077"/>
    </source>
</evidence>
<dbReference type="Gene3D" id="3.40.630.20">
    <property type="entry name" value="Peptidase C15, pyroglutamyl peptidase I-like"/>
    <property type="match status" value="1"/>
</dbReference>
<evidence type="ECO:0000256" key="9">
    <source>
        <dbReference type="HAMAP-Rule" id="MF_00417"/>
    </source>
</evidence>
<evidence type="ECO:0000256" key="7">
    <source>
        <dbReference type="ARBA" id="ARBA00022801"/>
    </source>
</evidence>
<dbReference type="SUPFAM" id="SSF53182">
    <property type="entry name" value="Pyrrolidone carboxyl peptidase (pyroglutamate aminopeptidase)"/>
    <property type="match status" value="1"/>
</dbReference>
<dbReference type="CDD" id="cd00501">
    <property type="entry name" value="Peptidase_C15"/>
    <property type="match status" value="1"/>
</dbReference>
<evidence type="ECO:0000313" key="13">
    <source>
        <dbReference type="Proteomes" id="UP000322294"/>
    </source>
</evidence>
<dbReference type="InterPro" id="IPR029762">
    <property type="entry name" value="PGP-I_bact-type"/>
</dbReference>
<dbReference type="InterPro" id="IPR036440">
    <property type="entry name" value="Peptidase_C15-like_sf"/>
</dbReference>
<name>A0A5S5AHX7_9FIRM</name>
<evidence type="ECO:0000256" key="2">
    <source>
        <dbReference type="ARBA" id="ARBA00002280"/>
    </source>
</evidence>
<dbReference type="PRINTS" id="PR00706">
    <property type="entry name" value="PYROGLUPTASE"/>
</dbReference>
<dbReference type="InterPro" id="IPR000816">
    <property type="entry name" value="Peptidase_C15"/>
</dbReference>
<keyword evidence="5 9" id="KW-0963">Cytoplasm</keyword>
<keyword evidence="13" id="KW-1185">Reference proteome</keyword>
<keyword evidence="7 9" id="KW-0378">Hydrolase</keyword>
<dbReference type="Pfam" id="PF01470">
    <property type="entry name" value="Peptidase_C15"/>
    <property type="match status" value="1"/>
</dbReference>
<comment type="caution">
    <text evidence="12">The sequence shown here is derived from an EMBL/GenBank/DDBJ whole genome shotgun (WGS) entry which is preliminary data.</text>
</comment>
<evidence type="ECO:0000256" key="10">
    <source>
        <dbReference type="PROSITE-ProRule" id="PRU10076"/>
    </source>
</evidence>
<keyword evidence="8 9" id="KW-0788">Thiol protease</keyword>
<dbReference type="NCBIfam" id="TIGR00504">
    <property type="entry name" value="pyro_pdase"/>
    <property type="match status" value="1"/>
</dbReference>
<evidence type="ECO:0000256" key="3">
    <source>
        <dbReference type="ARBA" id="ARBA00004496"/>
    </source>
</evidence>
<dbReference type="HAMAP" id="MF_00417">
    <property type="entry name" value="Pyrrolid_peptidase"/>
    <property type="match status" value="1"/>
</dbReference>
<organism evidence="12 13">
    <name type="scientific">Thermosediminibacter litoriperuensis</name>
    <dbReference type="NCBI Taxonomy" id="291989"/>
    <lineage>
        <taxon>Bacteria</taxon>
        <taxon>Bacillati</taxon>
        <taxon>Bacillota</taxon>
        <taxon>Clostridia</taxon>
        <taxon>Thermosediminibacterales</taxon>
        <taxon>Thermosediminibacteraceae</taxon>
        <taxon>Thermosediminibacter</taxon>
    </lineage>
</organism>
<comment type="subcellular location">
    <subcellularLocation>
        <location evidence="3 9">Cytoplasm</location>
    </subcellularLocation>
</comment>
<evidence type="ECO:0000313" key="12">
    <source>
        <dbReference type="EMBL" id="TYP49795.1"/>
    </source>
</evidence>
<dbReference type="AlphaFoldDB" id="A0A5S5AHX7"/>
<comment type="catalytic activity">
    <reaction evidence="1 9 10">
        <text>Release of an N-terminal pyroglutamyl group from a polypeptide, the second amino acid generally not being Pro.</text>
        <dbReference type="EC" id="3.4.19.3"/>
    </reaction>
</comment>
<feature type="active site" evidence="9 11">
    <location>
        <position position="141"/>
    </location>
</feature>
<dbReference type="InterPro" id="IPR016125">
    <property type="entry name" value="Peptidase_C15-like"/>
</dbReference>
<dbReference type="EC" id="3.4.19.3" evidence="9"/>
<dbReference type="RefSeq" id="WP_148867805.1">
    <property type="nucleotide sequence ID" value="NZ_VNHO01000029.1"/>
</dbReference>